<organism evidence="2 3">
    <name type="scientific">Gossypium davidsonii</name>
    <name type="common">Davidson's cotton</name>
    <name type="synonym">Gossypium klotzschianum subsp. davidsonii</name>
    <dbReference type="NCBI Taxonomy" id="34287"/>
    <lineage>
        <taxon>Eukaryota</taxon>
        <taxon>Viridiplantae</taxon>
        <taxon>Streptophyta</taxon>
        <taxon>Embryophyta</taxon>
        <taxon>Tracheophyta</taxon>
        <taxon>Spermatophyta</taxon>
        <taxon>Magnoliopsida</taxon>
        <taxon>eudicotyledons</taxon>
        <taxon>Gunneridae</taxon>
        <taxon>Pentapetalae</taxon>
        <taxon>rosids</taxon>
        <taxon>malvids</taxon>
        <taxon>Malvales</taxon>
        <taxon>Malvaceae</taxon>
        <taxon>Malvoideae</taxon>
        <taxon>Gossypium</taxon>
    </lineage>
</organism>
<comment type="caution">
    <text evidence="2">The sequence shown here is derived from an EMBL/GenBank/DDBJ whole genome shotgun (WGS) entry which is preliminary data.</text>
</comment>
<sequence>EKEVNEKDESICTPRVGDLVHLRATQKNSEEDEDKKENVIPNSIAPFWLGEHDTSQLNPVNYDNQDEILDDVHFHPWDDFCLLPKQPTIIPVVLEFYSHLKFATNDRVYVKHKCIDVSPTTICKYWEAESAKGNEEVMEADDEASKGHKVMTRNETMEDVATSTGLMSRGMDLGEQSTPLRRTK</sequence>
<protein>
    <submittedName>
        <fullName evidence="2">Uncharacterized protein</fullName>
    </submittedName>
</protein>
<evidence type="ECO:0000256" key="1">
    <source>
        <dbReference type="SAM" id="MobiDB-lite"/>
    </source>
</evidence>
<dbReference type="AlphaFoldDB" id="A0A7J8SX11"/>
<feature type="non-terminal residue" evidence="2">
    <location>
        <position position="1"/>
    </location>
</feature>
<feature type="region of interest" description="Disordered" evidence="1">
    <location>
        <begin position="136"/>
        <end position="184"/>
    </location>
</feature>
<reference evidence="2 3" key="1">
    <citation type="journal article" date="2019" name="Genome Biol. Evol.">
        <title>Insights into the evolution of the New World diploid cottons (Gossypium, subgenus Houzingenia) based on genome sequencing.</title>
        <authorList>
            <person name="Grover C.E."/>
            <person name="Arick M.A. 2nd"/>
            <person name="Thrash A."/>
            <person name="Conover J.L."/>
            <person name="Sanders W.S."/>
            <person name="Peterson D.G."/>
            <person name="Frelichowski J.E."/>
            <person name="Scheffler J.A."/>
            <person name="Scheffler B.E."/>
            <person name="Wendel J.F."/>
        </authorList>
    </citation>
    <scope>NUCLEOTIDE SEQUENCE [LARGE SCALE GENOMIC DNA]</scope>
    <source>
        <strain evidence="2">27</strain>
        <tissue evidence="2">Leaf</tissue>
    </source>
</reference>
<proteinExistence type="predicted"/>
<name>A0A7J8SX11_GOSDV</name>
<keyword evidence="3" id="KW-1185">Reference proteome</keyword>
<evidence type="ECO:0000313" key="3">
    <source>
        <dbReference type="Proteomes" id="UP000593561"/>
    </source>
</evidence>
<dbReference type="Proteomes" id="UP000593561">
    <property type="component" value="Unassembled WGS sequence"/>
</dbReference>
<feature type="compositionally biased region" description="Polar residues" evidence="1">
    <location>
        <begin position="175"/>
        <end position="184"/>
    </location>
</feature>
<accession>A0A7J8SX11</accession>
<dbReference type="EMBL" id="JABFAC010000012">
    <property type="protein sequence ID" value="MBA0630651.1"/>
    <property type="molecule type" value="Genomic_DNA"/>
</dbReference>
<evidence type="ECO:0000313" key="2">
    <source>
        <dbReference type="EMBL" id="MBA0630651.1"/>
    </source>
</evidence>
<gene>
    <name evidence="2" type="ORF">Godav_002724</name>
</gene>